<name>A0A7V6A286_9BACT</name>
<dbReference type="Gene3D" id="3.10.20.740">
    <property type="match status" value="1"/>
</dbReference>
<dbReference type="InterPro" id="IPR036010">
    <property type="entry name" value="2Fe-2S_ferredoxin-like_sf"/>
</dbReference>
<dbReference type="Pfam" id="PF07992">
    <property type="entry name" value="Pyr_redox_2"/>
    <property type="match status" value="1"/>
</dbReference>
<dbReference type="SUPFAM" id="SSF54292">
    <property type="entry name" value="2Fe-2S ferredoxin-like"/>
    <property type="match status" value="1"/>
</dbReference>
<keyword evidence="5" id="KW-0677">Repeat</keyword>
<dbReference type="Gene3D" id="3.30.70.20">
    <property type="match status" value="2"/>
</dbReference>
<dbReference type="InterPro" id="IPR001041">
    <property type="entry name" value="2Fe-2S_ferredoxin-type"/>
</dbReference>
<dbReference type="InterPro" id="IPR036188">
    <property type="entry name" value="FAD/NAD-bd_sf"/>
</dbReference>
<proteinExistence type="inferred from homology"/>
<accession>A0A7V6A286</accession>
<evidence type="ECO:0000256" key="4">
    <source>
        <dbReference type="ARBA" id="ARBA00022723"/>
    </source>
</evidence>
<sequence>MVSLTINDKPIEVPEGTTVLAAARQLGINIPTLCHQEGLKPYGGCRLCLVEVTSGPRTMLTASCTYPVSEGLVVQTDTEDVREGRKLVMDLLLSRCPEVPALQEMARQIGVDAPSFAVGDSDCILCGKCVRMCLEVQGVGAIGMMNRGAKRRVTTPFGEFSRVCRTCGACQFICPTGHFKNIGEISGKTAKPKGSEFNLGLNPRGNIFRTYAQAVPSTPMIDKDNCIHMLTGDCGLCAQACTAQAIDYEQTGETVTLSAGSVILAPGFKPYDPTVLVDYGYGRYPNVFTSLEFERILSPSGPFGGHVQRRSDHQEPKKIAWLHCVGMRSEREECHGYCSSFCCMAALKQAVIAREHIGPHLDMALFYMDIRTPRKDFEKYMVSIKNQGARLIRSRVHSIHEDEHTMDLTVRYTTEAGEVKEESFDMVVLSVGGVIAPDTIDLAKKLKIRLSHNRFMDTTCFYPVTTSRPGIFSCGYFNGPKDIPQTVMEGSAAANAATKDLAVAKGTLTRQKEFPPEKDVTGEPARIGIFVCHCGTNIAGVADIPEIVAYAKGIPNVEYVQANLFSCSQDAQAQMVEMIKEHNLNRVVVAACSPSTHQPIFQDMLRNAGLNKYLFEMANIRNQCTWVHQHEPDAATEKCKDLVRMAAAKAGLLKPLEYISVPVNKKALVVGGGVAGMNAALGLADQGYEVHLVERKDRLGGNALRLHSTWRGGLVGWRLDKLIAAVLSHPRITVHYKAVVTEAHGVVGNLTSKLSSGAVINHGIVIIAIGAEPYRPEGEFLYKKNPNVLLSLDLDQEFINESDRINNAQSFAFIQCVGSRNKERPYCMKVCCSHSVESALKIKDKNPDANVYILYRDMRTYGEREMFYTAAREAGVVFIRYKQEDPPRVEELPDGRLRIHVKDHILQMPVTFDVDILTLATAIIPHNNAPLAELYKIPLNAEGFFTEAHAKIKPVDAPTEGIFMAGLCHYPKPLQESVSEAMATASRAATILSRNTLMLESTISRPIDENCDGCAFCVDTCPFQAITLIEYMTEGGVKKTVEVNEVQCKGCGSCMATCPKQGIEVAGFTMDQLNAMVDAALAAG</sequence>
<gene>
    <name evidence="12" type="ORF">ENV52_02760</name>
</gene>
<evidence type="ECO:0000256" key="8">
    <source>
        <dbReference type="ARBA" id="ARBA00023004"/>
    </source>
</evidence>
<reference evidence="12" key="1">
    <citation type="journal article" date="2020" name="mSystems">
        <title>Genome- and Community-Level Interaction Insights into Carbon Utilization and Element Cycling Functions of Hydrothermarchaeota in Hydrothermal Sediment.</title>
        <authorList>
            <person name="Zhou Z."/>
            <person name="Liu Y."/>
            <person name="Xu W."/>
            <person name="Pan J."/>
            <person name="Luo Z.H."/>
            <person name="Li M."/>
        </authorList>
    </citation>
    <scope>NUCLEOTIDE SEQUENCE [LARGE SCALE GENOMIC DNA]</scope>
    <source>
        <strain evidence="12">SpSt-767</strain>
    </source>
</reference>
<dbReference type="Pfam" id="PF12838">
    <property type="entry name" value="Fer4_7"/>
    <property type="match status" value="2"/>
</dbReference>
<keyword evidence="6" id="KW-0285">Flavoprotein</keyword>
<dbReference type="Gene3D" id="3.50.50.60">
    <property type="entry name" value="FAD/NAD(P)-binding domain"/>
    <property type="match status" value="1"/>
</dbReference>
<dbReference type="PROSITE" id="PS51085">
    <property type="entry name" value="2FE2S_FER_2"/>
    <property type="match status" value="1"/>
</dbReference>
<evidence type="ECO:0000259" key="11">
    <source>
        <dbReference type="PROSITE" id="PS51379"/>
    </source>
</evidence>
<evidence type="ECO:0000256" key="2">
    <source>
        <dbReference type="ARBA" id="ARBA00006561"/>
    </source>
</evidence>
<keyword evidence="7" id="KW-0560">Oxidoreductase</keyword>
<comment type="caution">
    <text evidence="12">The sequence shown here is derived from an EMBL/GenBank/DDBJ whole genome shotgun (WGS) entry which is preliminary data.</text>
</comment>
<dbReference type="Gene3D" id="3.40.50.720">
    <property type="entry name" value="NAD(P)-binding Rossmann-like Domain"/>
    <property type="match status" value="1"/>
</dbReference>
<dbReference type="SUPFAM" id="SSF51905">
    <property type="entry name" value="FAD/NAD(P)-binding domain"/>
    <property type="match status" value="1"/>
</dbReference>
<protein>
    <submittedName>
        <fullName evidence="12">4Fe-4S dicluster domain-containing protein</fullName>
    </submittedName>
</protein>
<dbReference type="AlphaFoldDB" id="A0A7V6A286"/>
<feature type="domain" description="4Fe-4S ferredoxin-type" evidence="11">
    <location>
        <begin position="1003"/>
        <end position="1031"/>
    </location>
</feature>
<comment type="similarity">
    <text evidence="2">Belongs to the HdrA family.</text>
</comment>
<evidence type="ECO:0000256" key="7">
    <source>
        <dbReference type="ARBA" id="ARBA00023002"/>
    </source>
</evidence>
<feature type="domain" description="2Fe-2S ferredoxin-type" evidence="10">
    <location>
        <begin position="1"/>
        <end position="80"/>
    </location>
</feature>
<keyword evidence="6" id="KW-0274">FAD</keyword>
<keyword evidence="3" id="KW-0004">4Fe-4S</keyword>
<dbReference type="InterPro" id="IPR017900">
    <property type="entry name" value="4Fe4S_Fe_S_CS"/>
</dbReference>
<dbReference type="PANTHER" id="PTHR43498:SF1">
    <property type="entry name" value="COB--COM HETERODISULFIDE REDUCTASE IRON-SULFUR SUBUNIT A"/>
    <property type="match status" value="1"/>
</dbReference>
<dbReference type="InterPro" id="IPR023753">
    <property type="entry name" value="FAD/NAD-binding_dom"/>
</dbReference>
<keyword evidence="8" id="KW-0408">Iron</keyword>
<evidence type="ECO:0000256" key="6">
    <source>
        <dbReference type="ARBA" id="ARBA00022827"/>
    </source>
</evidence>
<dbReference type="SUPFAM" id="SSF54862">
    <property type="entry name" value="4Fe-4S ferredoxins"/>
    <property type="match status" value="2"/>
</dbReference>
<evidence type="ECO:0000313" key="12">
    <source>
        <dbReference type="EMBL" id="HHS28606.1"/>
    </source>
</evidence>
<dbReference type="PROSITE" id="PS51379">
    <property type="entry name" value="4FE4S_FER_2"/>
    <property type="match status" value="4"/>
</dbReference>
<dbReference type="FunFam" id="3.30.70.20:FF:000035">
    <property type="entry name" value="Iron hydrogenase 1"/>
    <property type="match status" value="1"/>
</dbReference>
<comment type="cofactor">
    <cofactor evidence="1">
        <name>FAD</name>
        <dbReference type="ChEBI" id="CHEBI:57692"/>
    </cofactor>
</comment>
<dbReference type="PANTHER" id="PTHR43498">
    <property type="entry name" value="FERREDOXIN:COB-COM HETERODISULFIDE REDUCTASE SUBUNIT A"/>
    <property type="match status" value="1"/>
</dbReference>
<feature type="domain" description="4Fe-4S ferredoxin-type" evidence="11">
    <location>
        <begin position="217"/>
        <end position="251"/>
    </location>
</feature>
<dbReference type="GO" id="GO:0051539">
    <property type="term" value="F:4 iron, 4 sulfur cluster binding"/>
    <property type="evidence" value="ECO:0007669"/>
    <property type="project" value="UniProtKB-KW"/>
</dbReference>
<dbReference type="CDD" id="cd00207">
    <property type="entry name" value="fer2"/>
    <property type="match status" value="1"/>
</dbReference>
<dbReference type="InterPro" id="IPR039650">
    <property type="entry name" value="HdrA-like"/>
</dbReference>
<dbReference type="Pfam" id="PF13510">
    <property type="entry name" value="Fer2_4"/>
    <property type="match status" value="1"/>
</dbReference>
<evidence type="ECO:0000256" key="5">
    <source>
        <dbReference type="ARBA" id="ARBA00022737"/>
    </source>
</evidence>
<dbReference type="GO" id="GO:0016491">
    <property type="term" value="F:oxidoreductase activity"/>
    <property type="evidence" value="ECO:0007669"/>
    <property type="project" value="UniProtKB-KW"/>
</dbReference>
<evidence type="ECO:0000256" key="3">
    <source>
        <dbReference type="ARBA" id="ARBA00022485"/>
    </source>
</evidence>
<dbReference type="PROSITE" id="PS00198">
    <property type="entry name" value="4FE4S_FER_1"/>
    <property type="match status" value="3"/>
</dbReference>
<dbReference type="SUPFAM" id="SSF51971">
    <property type="entry name" value="Nucleotide-binding domain"/>
    <property type="match status" value="1"/>
</dbReference>
<keyword evidence="9" id="KW-0411">Iron-sulfur</keyword>
<evidence type="ECO:0000256" key="1">
    <source>
        <dbReference type="ARBA" id="ARBA00001974"/>
    </source>
</evidence>
<keyword evidence="4" id="KW-0479">Metal-binding</keyword>
<feature type="domain" description="4Fe-4S ferredoxin-type" evidence="11">
    <location>
        <begin position="1039"/>
        <end position="1068"/>
    </location>
</feature>
<organism evidence="12">
    <name type="scientific">Desulfobacca acetoxidans</name>
    <dbReference type="NCBI Taxonomy" id="60893"/>
    <lineage>
        <taxon>Bacteria</taxon>
        <taxon>Pseudomonadati</taxon>
        <taxon>Thermodesulfobacteriota</taxon>
        <taxon>Desulfobaccia</taxon>
        <taxon>Desulfobaccales</taxon>
        <taxon>Desulfobaccaceae</taxon>
        <taxon>Desulfobacca</taxon>
    </lineage>
</organism>
<evidence type="ECO:0000256" key="9">
    <source>
        <dbReference type="ARBA" id="ARBA00023014"/>
    </source>
</evidence>
<evidence type="ECO:0000259" key="10">
    <source>
        <dbReference type="PROSITE" id="PS51085"/>
    </source>
</evidence>
<dbReference type="EMBL" id="DTGR01000043">
    <property type="protein sequence ID" value="HHS28606.1"/>
    <property type="molecule type" value="Genomic_DNA"/>
</dbReference>
<dbReference type="GO" id="GO:0046872">
    <property type="term" value="F:metal ion binding"/>
    <property type="evidence" value="ECO:0007669"/>
    <property type="project" value="UniProtKB-KW"/>
</dbReference>
<feature type="domain" description="4Fe-4S ferredoxin-type" evidence="11">
    <location>
        <begin position="154"/>
        <end position="184"/>
    </location>
</feature>
<dbReference type="InterPro" id="IPR017896">
    <property type="entry name" value="4Fe4S_Fe-S-bd"/>
</dbReference>